<name>A0A0N4U325_DRAME</name>
<feature type="transmembrane region" description="Helical" evidence="5">
    <location>
        <begin position="296"/>
        <end position="318"/>
    </location>
</feature>
<protein>
    <submittedName>
        <fullName evidence="10">G_PROTEIN_RECEP_F1_2 domain-containing protein</fullName>
    </submittedName>
</protein>
<keyword evidence="2 5" id="KW-0812">Transmembrane</keyword>
<dbReference type="Gene3D" id="1.20.1070.10">
    <property type="entry name" value="Rhodopsin 7-helix transmembrane proteins"/>
    <property type="match status" value="1"/>
</dbReference>
<evidence type="ECO:0000256" key="4">
    <source>
        <dbReference type="ARBA" id="ARBA00023136"/>
    </source>
</evidence>
<sequence>MIRTNYGTNFQLLLIIFIRSLPNSIYLTVISLLDCLLCIVYILLFGIDASLVFLKNETLFIAYHTYIIPVFIISRITQFAMPYMLILATFERFLWTVGKRTRLSPFLHFLIDFFSKFSIELIMKLINLQVKSFLNCSDFFRTMSVSPTNWAIDNKAYYIFDFHVISFIQTLLPFIILIWLNAFIIYEVLKKSRTSNASNAPIKQQYSSTEVPTRRSVEIQENLLIMQITTQILRQIVYKSQRNNRKQELKNAIHTMIAIVSSYLICNTLHLLLTVLERTGSDVLVDDADPNISSSFYIAFSDTVSFCYMFASAIRIIIYSKCNHTIRNNIKEFLTEFKTFKRFFCIIKSNHRGGIHI</sequence>
<dbReference type="Proteomes" id="UP000038040">
    <property type="component" value="Unplaced"/>
</dbReference>
<dbReference type="SUPFAM" id="SSF81321">
    <property type="entry name" value="Family A G protein-coupled receptor-like"/>
    <property type="match status" value="1"/>
</dbReference>
<organism evidence="8 10">
    <name type="scientific">Dracunculus medinensis</name>
    <name type="common">Guinea worm</name>
    <dbReference type="NCBI Taxonomy" id="318479"/>
    <lineage>
        <taxon>Eukaryota</taxon>
        <taxon>Metazoa</taxon>
        <taxon>Ecdysozoa</taxon>
        <taxon>Nematoda</taxon>
        <taxon>Chromadorea</taxon>
        <taxon>Rhabditida</taxon>
        <taxon>Spirurina</taxon>
        <taxon>Dracunculoidea</taxon>
        <taxon>Dracunculidae</taxon>
        <taxon>Dracunculus</taxon>
    </lineage>
</organism>
<dbReference type="Proteomes" id="UP000274756">
    <property type="component" value="Unassembled WGS sequence"/>
</dbReference>
<keyword evidence="9" id="KW-1185">Reference proteome</keyword>
<keyword evidence="3 5" id="KW-1133">Transmembrane helix</keyword>
<feature type="transmembrane region" description="Helical" evidence="5">
    <location>
        <begin position="25"/>
        <end position="46"/>
    </location>
</feature>
<evidence type="ECO:0000256" key="2">
    <source>
        <dbReference type="ARBA" id="ARBA00022692"/>
    </source>
</evidence>
<evidence type="ECO:0000313" key="10">
    <source>
        <dbReference type="WBParaSite" id="DME_0000111201-mRNA-1"/>
    </source>
</evidence>
<feature type="transmembrane region" description="Helical" evidence="5">
    <location>
        <begin position="164"/>
        <end position="186"/>
    </location>
</feature>
<keyword evidence="4 5" id="KW-0472">Membrane</keyword>
<dbReference type="InterPro" id="IPR017452">
    <property type="entry name" value="GPCR_Rhodpsn_7TM"/>
</dbReference>
<accession>A0A0N4U325</accession>
<evidence type="ECO:0000259" key="6">
    <source>
        <dbReference type="PROSITE" id="PS50262"/>
    </source>
</evidence>
<dbReference type="GO" id="GO:0016020">
    <property type="term" value="C:membrane"/>
    <property type="evidence" value="ECO:0007669"/>
    <property type="project" value="UniProtKB-SubCell"/>
</dbReference>
<dbReference type="PANTHER" id="PTHR46709:SF11">
    <property type="entry name" value="G-PROTEIN COUPLED RECEPTORS FAMILY 1 PROFILE DOMAIN-CONTAINING PROTEIN"/>
    <property type="match status" value="1"/>
</dbReference>
<evidence type="ECO:0000313" key="7">
    <source>
        <dbReference type="EMBL" id="VDN55499.1"/>
    </source>
</evidence>
<evidence type="ECO:0000256" key="1">
    <source>
        <dbReference type="ARBA" id="ARBA00004370"/>
    </source>
</evidence>
<evidence type="ECO:0000256" key="5">
    <source>
        <dbReference type="SAM" id="Phobius"/>
    </source>
</evidence>
<dbReference type="PROSITE" id="PS50262">
    <property type="entry name" value="G_PROTEIN_RECEP_F1_2"/>
    <property type="match status" value="1"/>
</dbReference>
<dbReference type="OrthoDB" id="5853938at2759"/>
<dbReference type="EMBL" id="UYYG01001152">
    <property type="protein sequence ID" value="VDN55499.1"/>
    <property type="molecule type" value="Genomic_DNA"/>
</dbReference>
<proteinExistence type="predicted"/>
<evidence type="ECO:0000313" key="8">
    <source>
        <dbReference type="Proteomes" id="UP000038040"/>
    </source>
</evidence>
<feature type="transmembrane region" description="Helical" evidence="5">
    <location>
        <begin position="252"/>
        <end position="276"/>
    </location>
</feature>
<feature type="transmembrane region" description="Helical" evidence="5">
    <location>
        <begin position="66"/>
        <end position="86"/>
    </location>
</feature>
<comment type="subcellular location">
    <subcellularLocation>
        <location evidence="1">Membrane</location>
    </subcellularLocation>
</comment>
<reference evidence="10" key="1">
    <citation type="submission" date="2017-02" db="UniProtKB">
        <authorList>
            <consortium name="WormBaseParasite"/>
        </authorList>
    </citation>
    <scope>IDENTIFICATION</scope>
</reference>
<evidence type="ECO:0000256" key="3">
    <source>
        <dbReference type="ARBA" id="ARBA00022989"/>
    </source>
</evidence>
<feature type="domain" description="G-protein coupled receptors family 1 profile" evidence="6">
    <location>
        <begin position="136"/>
        <end position="319"/>
    </location>
</feature>
<dbReference type="AlphaFoldDB" id="A0A0N4U325"/>
<dbReference type="PANTHER" id="PTHR46709">
    <property type="entry name" value="PROTEIN CBG23488-RELATED"/>
    <property type="match status" value="1"/>
</dbReference>
<dbReference type="WBParaSite" id="DME_0000111201-mRNA-1">
    <property type="protein sequence ID" value="DME_0000111201-mRNA-1"/>
    <property type="gene ID" value="DME_0000111201"/>
</dbReference>
<reference evidence="7 9" key="2">
    <citation type="submission" date="2018-11" db="EMBL/GenBank/DDBJ databases">
        <authorList>
            <consortium name="Pathogen Informatics"/>
        </authorList>
    </citation>
    <scope>NUCLEOTIDE SEQUENCE [LARGE SCALE GENOMIC DNA]</scope>
</reference>
<evidence type="ECO:0000313" key="9">
    <source>
        <dbReference type="Proteomes" id="UP000274756"/>
    </source>
</evidence>
<gene>
    <name evidence="7" type="ORF">DME_LOCUS5472</name>
</gene>